<feature type="compositionally biased region" description="Basic and acidic residues" evidence="1">
    <location>
        <begin position="1"/>
        <end position="16"/>
    </location>
</feature>
<organism evidence="3 4">
    <name type="scientific">Plesiocystis pacifica SIR-1</name>
    <dbReference type="NCBI Taxonomy" id="391625"/>
    <lineage>
        <taxon>Bacteria</taxon>
        <taxon>Pseudomonadati</taxon>
        <taxon>Myxococcota</taxon>
        <taxon>Polyangia</taxon>
        <taxon>Nannocystales</taxon>
        <taxon>Nannocystaceae</taxon>
        <taxon>Plesiocystis</taxon>
    </lineage>
</organism>
<dbReference type="EMBL" id="ABCS01000122">
    <property type="protein sequence ID" value="EDM74620.1"/>
    <property type="molecule type" value="Genomic_DNA"/>
</dbReference>
<dbReference type="AlphaFoldDB" id="A6GHP0"/>
<dbReference type="Pfam" id="PF13699">
    <property type="entry name" value="eCIS_core"/>
    <property type="match status" value="1"/>
</dbReference>
<feature type="region of interest" description="Disordered" evidence="1">
    <location>
        <begin position="965"/>
        <end position="989"/>
    </location>
</feature>
<comment type="caution">
    <text evidence="3">The sequence shown here is derived from an EMBL/GenBank/DDBJ whole genome shotgun (WGS) entry which is preliminary data.</text>
</comment>
<feature type="compositionally biased region" description="Basic and acidic residues" evidence="1">
    <location>
        <begin position="248"/>
        <end position="262"/>
    </location>
</feature>
<evidence type="ECO:0000259" key="2">
    <source>
        <dbReference type="Pfam" id="PF13699"/>
    </source>
</evidence>
<sequence>MHDRVETSRESSRARAVEAPAASELAPEGELQALANASPRVRGLRRVQAMADGSSQVEGASANQSRADRAQAVHHAAGAGLRGSSRALPYLSAIQASFGRHDLSGVQAHLGAQDSSARAGAEAMGAQAYATGEHVVFRDRPSLFMAAHEAAHVVQQRGGVQLFGGVGEAGDVHERHADEVAGLVVRGESAEAALDRYADPSRPLRGSAGVQRAVQCWGEPDHYAMGQLAGIKAVGVIELNSLDLKEEEKDTDYLGSKEEDKSRKHTVHPMSGTLDVRTDYDHEDKFVVRDLSGKSMSYGAANRFAGDLSGRPIEDFEYEPVGSTISSLGGHYTIPGLMSWPGKLDEHDTDYAPLSGYKEKTLMLTNANHFYPLAGAEYRRQHAHAKQTMAMAVMLRANPKSHSDVQMAKNLSRMALMYEAFAGHFLADCFAAGHLAPHAIGLIGLKTRIDKGRMGAQVNTWHDILNAVPDGVPTTLGRFHGDYSMDAGDLEYVSTVLANSLLEIAMPWYARKSYDPKIVLPAPDLPAIMADPVVGPLWAQMTKDYSKRMKLLAKHSSSDEYAFRTDTTELMTGDEAIGPILQNVFGGRTKGAKQPSFSRTKRPAIIGKVYKIVEALYQMLAYRGGWQTESGLSKEFKTMTEEERSKLPYKFRVDLQSDNPLKMVSPATPPLFTLLEDLSWWRDRWKESVSTSKVEPSTTEKMLLSLTDRSIEAANKLAAARAIKDKEERGREKAVSREHGLKMFKVTVEEFARGKVPMTLPPKIAKVQQGTATLSTNPDVPLTPPPMGYDSGRVVGDTAKAVTYMTTYKTAALPAYRQLGVMLDAFAMDPWHRNEKLRAVQFGLLEQANTAFYKALGKTTTSELHGWSRGLAKRIKSWSLRKPKGFEKARRTLLVELATYLAEPVKCIDTIGSGKPLLYEFHNEKLARVTGRIVDTPEYVEPEIETPITTMDTMMGTFPTLTEEDTSETISHSTSLMGTEKKKKSWWKR</sequence>
<gene>
    <name evidence="3" type="ORF">PPSIR1_31193</name>
</gene>
<dbReference type="eggNOG" id="COG1652">
    <property type="taxonomic scope" value="Bacteria"/>
</dbReference>
<feature type="region of interest" description="Disordered" evidence="1">
    <location>
        <begin position="770"/>
        <end position="791"/>
    </location>
</feature>
<feature type="region of interest" description="Disordered" evidence="1">
    <location>
        <begin position="248"/>
        <end position="269"/>
    </location>
</feature>
<dbReference type="STRING" id="391625.PPSIR1_31193"/>
<protein>
    <recommendedName>
        <fullName evidence="2">eCIS core domain-containing protein</fullName>
    </recommendedName>
</protein>
<evidence type="ECO:0000313" key="3">
    <source>
        <dbReference type="EMBL" id="EDM74620.1"/>
    </source>
</evidence>
<feature type="compositionally biased region" description="Polar residues" evidence="1">
    <location>
        <begin position="968"/>
        <end position="977"/>
    </location>
</feature>
<dbReference type="InterPro" id="IPR025295">
    <property type="entry name" value="eCIS_core_dom"/>
</dbReference>
<reference evidence="3 4" key="1">
    <citation type="submission" date="2007-06" db="EMBL/GenBank/DDBJ databases">
        <authorList>
            <person name="Shimkets L."/>
            <person name="Ferriera S."/>
            <person name="Johnson J."/>
            <person name="Kravitz S."/>
            <person name="Beeson K."/>
            <person name="Sutton G."/>
            <person name="Rogers Y.-H."/>
            <person name="Friedman R."/>
            <person name="Frazier M."/>
            <person name="Venter J.C."/>
        </authorList>
    </citation>
    <scope>NUCLEOTIDE SEQUENCE [LARGE SCALE GENOMIC DNA]</scope>
    <source>
        <strain evidence="3 4">SIR-1</strain>
    </source>
</reference>
<name>A6GHP0_9BACT</name>
<dbReference type="RefSeq" id="WP_006976227.1">
    <property type="nucleotide sequence ID" value="NZ_ABCS01000122.1"/>
</dbReference>
<feature type="region of interest" description="Disordered" evidence="1">
    <location>
        <begin position="1"/>
        <end position="34"/>
    </location>
</feature>
<dbReference type="Proteomes" id="UP000005801">
    <property type="component" value="Unassembled WGS sequence"/>
</dbReference>
<feature type="domain" description="eCIS core" evidence="2">
    <location>
        <begin position="93"/>
        <end position="159"/>
    </location>
</feature>
<proteinExistence type="predicted"/>
<accession>A6GHP0</accession>
<keyword evidence="4" id="KW-1185">Reference proteome</keyword>
<evidence type="ECO:0000313" key="4">
    <source>
        <dbReference type="Proteomes" id="UP000005801"/>
    </source>
</evidence>
<evidence type="ECO:0000256" key="1">
    <source>
        <dbReference type="SAM" id="MobiDB-lite"/>
    </source>
</evidence>